<evidence type="ECO:0000313" key="2">
    <source>
        <dbReference type="Proteomes" id="UP000030021"/>
    </source>
</evidence>
<dbReference type="EMBL" id="AONH01000002">
    <property type="protein sequence ID" value="KGM89316.1"/>
    <property type="molecule type" value="Genomic_DNA"/>
</dbReference>
<dbReference type="AlphaFoldDB" id="A0A0A0HQU9"/>
<accession>A0A0A0HQU9</accession>
<protein>
    <submittedName>
        <fullName evidence="1">Uncharacterized protein</fullName>
    </submittedName>
</protein>
<dbReference type="RefSeq" id="WP_037270200.1">
    <property type="nucleotide sequence ID" value="NZ_KN293976.1"/>
</dbReference>
<name>A0A0A0HQU9_9RHOB</name>
<proteinExistence type="predicted"/>
<reference evidence="1 2" key="1">
    <citation type="submission" date="2013-01" db="EMBL/GenBank/DDBJ databases">
        <authorList>
            <person name="Fiebig A."/>
            <person name="Goeker M."/>
            <person name="Klenk H.-P.P."/>
        </authorList>
    </citation>
    <scope>NUCLEOTIDE SEQUENCE [LARGE SCALE GENOMIC DNA]</scope>
    <source>
        <strain evidence="1 2">DSM 17069</strain>
    </source>
</reference>
<dbReference type="STRING" id="215743.ROSMUCSMR3_02401"/>
<dbReference type="Proteomes" id="UP000030021">
    <property type="component" value="Unassembled WGS sequence"/>
</dbReference>
<dbReference type="eggNOG" id="ENOG5033CV3">
    <property type="taxonomic scope" value="Bacteria"/>
</dbReference>
<dbReference type="PATRIC" id="fig|1288298.3.peg.809"/>
<comment type="caution">
    <text evidence="1">The sequence shown here is derived from an EMBL/GenBank/DDBJ whole genome shotgun (WGS) entry which is preliminary data.</text>
</comment>
<dbReference type="OrthoDB" id="7874863at2"/>
<sequence length="62" mass="7286">MNLNHTDSSTEIRNLVMRERHLAVSEREWKHRLRGYGYAIRDTAEGRFVTSIRQDAPLCQLS</sequence>
<organism evidence="1 2">
    <name type="scientific">Roseovarius mucosus DSM 17069</name>
    <dbReference type="NCBI Taxonomy" id="1288298"/>
    <lineage>
        <taxon>Bacteria</taxon>
        <taxon>Pseudomonadati</taxon>
        <taxon>Pseudomonadota</taxon>
        <taxon>Alphaproteobacteria</taxon>
        <taxon>Rhodobacterales</taxon>
        <taxon>Roseobacteraceae</taxon>
        <taxon>Roseovarius</taxon>
    </lineage>
</organism>
<dbReference type="HOGENOM" id="CLU_203336_0_0_5"/>
<gene>
    <name evidence="1" type="ORF">rosmuc_00800</name>
</gene>
<evidence type="ECO:0000313" key="1">
    <source>
        <dbReference type="EMBL" id="KGM89316.1"/>
    </source>
</evidence>